<evidence type="ECO:0000259" key="1">
    <source>
        <dbReference type="Pfam" id="PF00248"/>
    </source>
</evidence>
<dbReference type="InterPro" id="IPR053135">
    <property type="entry name" value="AKR2_Oxidoreductase"/>
</dbReference>
<dbReference type="Gene3D" id="3.20.20.100">
    <property type="entry name" value="NADP-dependent oxidoreductase domain"/>
    <property type="match status" value="1"/>
</dbReference>
<reference evidence="2 3" key="1">
    <citation type="submission" date="2018-03" db="EMBL/GenBank/DDBJ databases">
        <title>Genomic Encyclopedia of Archaeal and Bacterial Type Strains, Phase II (KMG-II): from individual species to whole genera.</title>
        <authorList>
            <person name="Goeker M."/>
        </authorList>
    </citation>
    <scope>NUCLEOTIDE SEQUENCE [LARGE SCALE GENOMIC DNA]</scope>
    <source>
        <strain evidence="2 3">DSM 45601</strain>
    </source>
</reference>
<dbReference type="PANTHER" id="PTHR43312:SF1">
    <property type="entry name" value="NADP-DEPENDENT OXIDOREDUCTASE DOMAIN-CONTAINING PROTEIN"/>
    <property type="match status" value="1"/>
</dbReference>
<gene>
    <name evidence="2" type="ORF">CLV72_1011116</name>
</gene>
<dbReference type="Pfam" id="PF00248">
    <property type="entry name" value="Aldo_ket_red"/>
    <property type="match status" value="1"/>
</dbReference>
<dbReference type="EMBL" id="PVZC01000001">
    <property type="protein sequence ID" value="PRY02514.1"/>
    <property type="molecule type" value="Genomic_DNA"/>
</dbReference>
<organism evidence="2 3">
    <name type="scientific">Allonocardiopsis opalescens</name>
    <dbReference type="NCBI Taxonomy" id="1144618"/>
    <lineage>
        <taxon>Bacteria</taxon>
        <taxon>Bacillati</taxon>
        <taxon>Actinomycetota</taxon>
        <taxon>Actinomycetes</taxon>
        <taxon>Streptosporangiales</taxon>
        <taxon>Allonocardiopsis</taxon>
    </lineage>
</organism>
<sequence length="331" mass="37133">MGSKMRYRTMGRLGWQVSEVGYGMWGIGGGPGGFTGWDYDTAPGCLDEAVELGCNFFDTAWVYGRGVSEQLLGALLARHPDRRLYVASKIPPLNREWPPRPEDTLDEVFPPGHIREFTYRSLENLGVDRIDLMQFHVWEDRWAKDERWQAAITELRAEGVIGGVGISVNRWEPANCFAALDTGLIDVIQVIYNIFDQAPEDELFGRAAREGIGIIARVPFDEGSLTGALTRTTTFPEDDWRATYFGPENLGPSVERAERLRALVPEGMTMAELALRFILHHPAVSTVIPGMRRIEHVRANLAVSDGRPLDAGLAARLREHRWDRVPTGWSM</sequence>
<dbReference type="SUPFAM" id="SSF51430">
    <property type="entry name" value="NAD(P)-linked oxidoreductase"/>
    <property type="match status" value="1"/>
</dbReference>
<keyword evidence="3" id="KW-1185">Reference proteome</keyword>
<dbReference type="AlphaFoldDB" id="A0A2T0QEZ4"/>
<dbReference type="PANTHER" id="PTHR43312">
    <property type="entry name" value="D-THREO-ALDOSE 1-DEHYDROGENASE"/>
    <property type="match status" value="1"/>
</dbReference>
<dbReference type="InterPro" id="IPR023210">
    <property type="entry name" value="NADP_OxRdtase_dom"/>
</dbReference>
<dbReference type="Proteomes" id="UP000237846">
    <property type="component" value="Unassembled WGS sequence"/>
</dbReference>
<protein>
    <submittedName>
        <fullName evidence="2">Aryl-alcohol dehydrogenase-like predicted oxidoreductase</fullName>
    </submittedName>
</protein>
<evidence type="ECO:0000313" key="3">
    <source>
        <dbReference type="Proteomes" id="UP000237846"/>
    </source>
</evidence>
<dbReference type="CDD" id="cd19086">
    <property type="entry name" value="AKR_AKR11C1"/>
    <property type="match status" value="1"/>
</dbReference>
<name>A0A2T0QEZ4_9ACTN</name>
<feature type="domain" description="NADP-dependent oxidoreductase" evidence="1">
    <location>
        <begin position="20"/>
        <end position="320"/>
    </location>
</feature>
<comment type="caution">
    <text evidence="2">The sequence shown here is derived from an EMBL/GenBank/DDBJ whole genome shotgun (WGS) entry which is preliminary data.</text>
</comment>
<proteinExistence type="predicted"/>
<accession>A0A2T0QEZ4</accession>
<evidence type="ECO:0000313" key="2">
    <source>
        <dbReference type="EMBL" id="PRY02514.1"/>
    </source>
</evidence>
<dbReference type="InterPro" id="IPR036812">
    <property type="entry name" value="NAD(P)_OxRdtase_dom_sf"/>
</dbReference>